<evidence type="ECO:0000256" key="3">
    <source>
        <dbReference type="ARBA" id="ARBA00022723"/>
    </source>
</evidence>
<dbReference type="GO" id="GO:0022900">
    <property type="term" value="P:electron transport chain"/>
    <property type="evidence" value="ECO:0007669"/>
    <property type="project" value="InterPro"/>
</dbReference>
<organism evidence="9 10">
    <name type="scientific">Parathalassolituus penaei</name>
    <dbReference type="NCBI Taxonomy" id="2997323"/>
    <lineage>
        <taxon>Bacteria</taxon>
        <taxon>Pseudomonadati</taxon>
        <taxon>Pseudomonadota</taxon>
        <taxon>Gammaproteobacteria</taxon>
        <taxon>Oceanospirillales</taxon>
        <taxon>Oceanospirillaceae</taxon>
        <taxon>Parathalassolituus</taxon>
    </lineage>
</organism>
<feature type="chain" id="PRO_5040797629" evidence="8">
    <location>
        <begin position="29"/>
        <end position="156"/>
    </location>
</feature>
<keyword evidence="3 6" id="KW-0479">Metal-binding</keyword>
<dbReference type="AlphaFoldDB" id="A0A9X3EDQ6"/>
<keyword evidence="8" id="KW-0732">Signal</keyword>
<keyword evidence="1" id="KW-0813">Transport</keyword>
<reference evidence="9" key="1">
    <citation type="submission" date="2022-11" db="EMBL/GenBank/DDBJ databases">
        <title>Parathalassolutuus dongxingensis gen. nov., sp. nov., a novel member of family Oceanospirillaceae isolated from a coastal shrimp pond in Guangxi, China.</title>
        <authorList>
            <person name="Chen H."/>
        </authorList>
    </citation>
    <scope>NUCLEOTIDE SEQUENCE</scope>
    <source>
        <strain evidence="9">G-43</strain>
    </source>
</reference>
<feature type="signal peptide" evidence="8">
    <location>
        <begin position="1"/>
        <end position="28"/>
    </location>
</feature>
<feature type="binding site" description="covalent" evidence="7">
    <location>
        <position position="149"/>
    </location>
    <ligand>
        <name>heme c</name>
        <dbReference type="ChEBI" id="CHEBI:61717"/>
    </ligand>
</feature>
<proteinExistence type="predicted"/>
<dbReference type="Pfam" id="PF01322">
    <property type="entry name" value="Cytochrom_C_2"/>
    <property type="match status" value="1"/>
</dbReference>
<sequence>MNNRMLKSTLGKIACLTLATAVIPAAWAFKDADEAIEYRQSAFVLIGEQVSQMGAMIRNEKPFDAAEFKYRADSVAALSLMPLEGFMYPGSDKGETKAKPEIWENTEDFSKRLKTFQDQAAALSKAAAGGDLAAAKPAFMDVMKNCKSCHTDYKNR</sequence>
<dbReference type="InterPro" id="IPR002321">
    <property type="entry name" value="Cyt_c_II"/>
</dbReference>
<gene>
    <name evidence="9" type="ORF">OUO13_06475</name>
</gene>
<dbReference type="InterPro" id="IPR012127">
    <property type="entry name" value="Cyt_c_prime"/>
</dbReference>
<dbReference type="SUPFAM" id="SSF47175">
    <property type="entry name" value="Cytochromes"/>
    <property type="match status" value="1"/>
</dbReference>
<evidence type="ECO:0000256" key="4">
    <source>
        <dbReference type="ARBA" id="ARBA00022982"/>
    </source>
</evidence>
<evidence type="ECO:0000313" key="9">
    <source>
        <dbReference type="EMBL" id="MCY0964825.1"/>
    </source>
</evidence>
<accession>A0A9X3EDQ6</accession>
<dbReference type="PROSITE" id="PS51009">
    <property type="entry name" value="CYTCII"/>
    <property type="match status" value="1"/>
</dbReference>
<keyword evidence="4" id="KW-0249">Electron transport</keyword>
<evidence type="ECO:0000256" key="7">
    <source>
        <dbReference type="PIRSR" id="PIRSR000027-2"/>
    </source>
</evidence>
<keyword evidence="2 7" id="KW-0349">Heme</keyword>
<dbReference type="RefSeq" id="WP_283173042.1">
    <property type="nucleotide sequence ID" value="NZ_JAPNOA010000019.1"/>
</dbReference>
<evidence type="ECO:0000256" key="6">
    <source>
        <dbReference type="PIRSR" id="PIRSR000027-1"/>
    </source>
</evidence>
<feature type="binding site" description="covalent" evidence="7">
    <location>
        <position position="146"/>
    </location>
    <ligand>
        <name>heme c</name>
        <dbReference type="ChEBI" id="CHEBI:61717"/>
    </ligand>
</feature>
<evidence type="ECO:0000256" key="8">
    <source>
        <dbReference type="SAM" id="SignalP"/>
    </source>
</evidence>
<name>A0A9X3EDQ6_9GAMM</name>
<dbReference type="PIRSF" id="PIRSF000027">
    <property type="entry name" value="Cytc_c_prime"/>
    <property type="match status" value="1"/>
</dbReference>
<feature type="binding site" description="axial binding residue" evidence="6">
    <location>
        <position position="150"/>
    </location>
    <ligand>
        <name>heme c</name>
        <dbReference type="ChEBI" id="CHEBI:61717"/>
    </ligand>
    <ligandPart>
        <name>Fe</name>
        <dbReference type="ChEBI" id="CHEBI:18248"/>
    </ligandPart>
</feature>
<evidence type="ECO:0000256" key="2">
    <source>
        <dbReference type="ARBA" id="ARBA00022617"/>
    </source>
</evidence>
<dbReference type="GO" id="GO:0020037">
    <property type="term" value="F:heme binding"/>
    <property type="evidence" value="ECO:0007669"/>
    <property type="project" value="InterPro"/>
</dbReference>
<dbReference type="GO" id="GO:0009055">
    <property type="term" value="F:electron transfer activity"/>
    <property type="evidence" value="ECO:0007669"/>
    <property type="project" value="InterPro"/>
</dbReference>
<protein>
    <submittedName>
        <fullName evidence="9">Cytochrome c</fullName>
    </submittedName>
</protein>
<dbReference type="EMBL" id="JAPNOA010000019">
    <property type="protein sequence ID" value="MCY0964825.1"/>
    <property type="molecule type" value="Genomic_DNA"/>
</dbReference>
<dbReference type="InterPro" id="IPR010980">
    <property type="entry name" value="Cyt_c/b562"/>
</dbReference>
<dbReference type="GO" id="GO:0005506">
    <property type="term" value="F:iron ion binding"/>
    <property type="evidence" value="ECO:0007669"/>
    <property type="project" value="InterPro"/>
</dbReference>
<evidence type="ECO:0000256" key="1">
    <source>
        <dbReference type="ARBA" id="ARBA00022448"/>
    </source>
</evidence>
<dbReference type="GO" id="GO:0042597">
    <property type="term" value="C:periplasmic space"/>
    <property type="evidence" value="ECO:0007669"/>
    <property type="project" value="InterPro"/>
</dbReference>
<evidence type="ECO:0000313" key="10">
    <source>
        <dbReference type="Proteomes" id="UP001150830"/>
    </source>
</evidence>
<evidence type="ECO:0000256" key="5">
    <source>
        <dbReference type="ARBA" id="ARBA00023004"/>
    </source>
</evidence>
<comment type="PTM">
    <text evidence="7">Binds 1 heme group per subunit.</text>
</comment>
<keyword evidence="10" id="KW-1185">Reference proteome</keyword>
<comment type="caution">
    <text evidence="9">The sequence shown here is derived from an EMBL/GenBank/DDBJ whole genome shotgun (WGS) entry which is preliminary data.</text>
</comment>
<keyword evidence="5 6" id="KW-0408">Iron</keyword>
<dbReference type="Gene3D" id="1.20.120.10">
    <property type="entry name" value="Cytochrome c/b562"/>
    <property type="match status" value="1"/>
</dbReference>
<dbReference type="Proteomes" id="UP001150830">
    <property type="component" value="Unassembled WGS sequence"/>
</dbReference>